<proteinExistence type="inferred from homology"/>
<dbReference type="InterPro" id="IPR006140">
    <property type="entry name" value="D-isomer_DH_NAD-bd"/>
</dbReference>
<dbReference type="EMBL" id="JAGBKM010000008">
    <property type="protein sequence ID" value="MBO1530789.1"/>
    <property type="molecule type" value="Genomic_DNA"/>
</dbReference>
<reference evidence="7 8" key="1">
    <citation type="submission" date="2021-03" db="EMBL/GenBank/DDBJ databases">
        <authorList>
            <person name="Shang D.-D."/>
            <person name="Du Z.-J."/>
            <person name="Chen G.-J."/>
        </authorList>
    </citation>
    <scope>NUCLEOTIDE SEQUENCE [LARGE SCALE GENOMIC DNA]</scope>
    <source>
        <strain evidence="7 8">F1192</strain>
    </source>
</reference>
<evidence type="ECO:0000256" key="4">
    <source>
        <dbReference type="RuleBase" id="RU003719"/>
    </source>
</evidence>
<dbReference type="RefSeq" id="WP_207990924.1">
    <property type="nucleotide sequence ID" value="NZ_JAGBKM010000008.1"/>
</dbReference>
<evidence type="ECO:0008006" key="9">
    <source>
        <dbReference type="Google" id="ProtNLM"/>
    </source>
</evidence>
<sequence>MQIVILESLGISDEVLNTLSKPLTDNGHELLIYDDGKLDDETLKTRIKDAEVIVLANTPLSGEVIDTAENLKYISVAFTGFNHIDLEKCKEKGIKVSNAAGYSTNSVAEITFGLIISLLRNIVPLEAVVRDGGTKDGYRQLDLKGKTLGVLGTGDIGGAVAKLGLAFGCQVIAYNRSEKPDLISKGVEYKSLDEVLKTSDIVTLHTPLTDETKHLIDKDKLALMKTSSFLINTAVGPIVDNEALAEALHKGEIAGAGLDRVDMEPPVPADYPILAAPNVVLLPHIGFATEEAMVRRAEITFENIVKWQKGEQENIVL</sequence>
<dbReference type="SUPFAM" id="SSF52283">
    <property type="entry name" value="Formate/glycerate dehydrogenase catalytic domain-like"/>
    <property type="match status" value="1"/>
</dbReference>
<accession>A0ABS3NP12</accession>
<dbReference type="InterPro" id="IPR050418">
    <property type="entry name" value="D-iso_2-hydroxyacid_DH_PdxB"/>
</dbReference>
<dbReference type="Gene3D" id="3.40.50.720">
    <property type="entry name" value="NAD(P)-binding Rossmann-like Domain"/>
    <property type="match status" value="2"/>
</dbReference>
<dbReference type="Proteomes" id="UP000664554">
    <property type="component" value="Unassembled WGS sequence"/>
</dbReference>
<comment type="similarity">
    <text evidence="1 4">Belongs to the D-isomer specific 2-hydroxyacid dehydrogenase family.</text>
</comment>
<keyword evidence="8" id="KW-1185">Reference proteome</keyword>
<evidence type="ECO:0000259" key="5">
    <source>
        <dbReference type="Pfam" id="PF00389"/>
    </source>
</evidence>
<evidence type="ECO:0000256" key="3">
    <source>
        <dbReference type="ARBA" id="ARBA00023027"/>
    </source>
</evidence>
<evidence type="ECO:0000313" key="8">
    <source>
        <dbReference type="Proteomes" id="UP000664554"/>
    </source>
</evidence>
<evidence type="ECO:0000256" key="1">
    <source>
        <dbReference type="ARBA" id="ARBA00005854"/>
    </source>
</evidence>
<dbReference type="PANTHER" id="PTHR43761:SF1">
    <property type="entry name" value="D-ISOMER SPECIFIC 2-HYDROXYACID DEHYDROGENASE CATALYTIC DOMAIN-CONTAINING PROTEIN-RELATED"/>
    <property type="match status" value="1"/>
</dbReference>
<dbReference type="PANTHER" id="PTHR43761">
    <property type="entry name" value="D-ISOMER SPECIFIC 2-HYDROXYACID DEHYDROGENASE FAMILY PROTEIN (AFU_ORTHOLOGUE AFUA_1G13630)"/>
    <property type="match status" value="1"/>
</dbReference>
<name>A0ABS3NP12_9GAMM</name>
<feature type="domain" description="D-isomer specific 2-hydroxyacid dehydrogenase catalytic" evidence="5">
    <location>
        <begin position="12"/>
        <end position="312"/>
    </location>
</feature>
<evidence type="ECO:0000313" key="7">
    <source>
        <dbReference type="EMBL" id="MBO1530789.1"/>
    </source>
</evidence>
<dbReference type="SUPFAM" id="SSF51735">
    <property type="entry name" value="NAD(P)-binding Rossmann-fold domains"/>
    <property type="match status" value="1"/>
</dbReference>
<organism evidence="7 8">
    <name type="scientific">Psychrobacter coccoides</name>
    <dbReference type="NCBI Taxonomy" id="2818440"/>
    <lineage>
        <taxon>Bacteria</taxon>
        <taxon>Pseudomonadati</taxon>
        <taxon>Pseudomonadota</taxon>
        <taxon>Gammaproteobacteria</taxon>
        <taxon>Moraxellales</taxon>
        <taxon>Moraxellaceae</taxon>
        <taxon>Psychrobacter</taxon>
    </lineage>
</organism>
<gene>
    <name evidence="7" type="ORF">J3492_06130</name>
</gene>
<evidence type="ECO:0000259" key="6">
    <source>
        <dbReference type="Pfam" id="PF02826"/>
    </source>
</evidence>
<dbReference type="Pfam" id="PF00389">
    <property type="entry name" value="2-Hacid_dh"/>
    <property type="match status" value="1"/>
</dbReference>
<comment type="caution">
    <text evidence="7">The sequence shown here is derived from an EMBL/GenBank/DDBJ whole genome shotgun (WGS) entry which is preliminary data.</text>
</comment>
<keyword evidence="2 4" id="KW-0560">Oxidoreductase</keyword>
<dbReference type="Pfam" id="PF02826">
    <property type="entry name" value="2-Hacid_dh_C"/>
    <property type="match status" value="1"/>
</dbReference>
<dbReference type="PROSITE" id="PS00670">
    <property type="entry name" value="D_2_HYDROXYACID_DH_2"/>
    <property type="match status" value="1"/>
</dbReference>
<dbReference type="InterPro" id="IPR029753">
    <property type="entry name" value="D-isomer_DH_CS"/>
</dbReference>
<evidence type="ECO:0000256" key="2">
    <source>
        <dbReference type="ARBA" id="ARBA00023002"/>
    </source>
</evidence>
<feature type="domain" description="D-isomer specific 2-hydroxyacid dehydrogenase NAD-binding" evidence="6">
    <location>
        <begin position="112"/>
        <end position="286"/>
    </location>
</feature>
<dbReference type="InterPro" id="IPR036291">
    <property type="entry name" value="NAD(P)-bd_dom_sf"/>
</dbReference>
<protein>
    <recommendedName>
        <fullName evidence="9">Hydroxyacid dehydrogenase</fullName>
    </recommendedName>
</protein>
<dbReference type="InterPro" id="IPR006139">
    <property type="entry name" value="D-isomer_2_OHA_DH_cat_dom"/>
</dbReference>
<keyword evidence="3" id="KW-0520">NAD</keyword>